<feature type="domain" description="Helicase C-terminal" evidence="6">
    <location>
        <begin position="443"/>
        <end position="597"/>
    </location>
</feature>
<dbReference type="PANTHER" id="PTHR10799">
    <property type="entry name" value="SNF2/RAD54 HELICASE FAMILY"/>
    <property type="match status" value="1"/>
</dbReference>
<keyword evidence="4" id="KW-0067">ATP-binding</keyword>
<dbReference type="CDD" id="cd18011">
    <property type="entry name" value="DEXDc_RapA"/>
    <property type="match status" value="1"/>
</dbReference>
<dbReference type="SMART" id="SM00487">
    <property type="entry name" value="DEXDc"/>
    <property type="match status" value="1"/>
</dbReference>
<dbReference type="InterPro" id="IPR057342">
    <property type="entry name" value="DEXDc_RapA"/>
</dbReference>
<dbReference type="PROSITE" id="PS51194">
    <property type="entry name" value="HELICASE_CTER"/>
    <property type="match status" value="1"/>
</dbReference>
<evidence type="ECO:0000256" key="1">
    <source>
        <dbReference type="ARBA" id="ARBA00022741"/>
    </source>
</evidence>
<keyword evidence="1" id="KW-0547">Nucleotide-binding</keyword>
<dbReference type="OrthoDB" id="9814088at2"/>
<evidence type="ECO:0000256" key="4">
    <source>
        <dbReference type="ARBA" id="ARBA00022840"/>
    </source>
</evidence>
<sequence length="959" mass="109555">MSLTPYHAKYLAHELTRRCASDSMEKFASVLADAQVDLNPHQVEAALFAFRSPFSKGAILADEVGLGKTIEAGLLIAQKWAERKRRLLVILPANLRKQWSQELEDKFYLPSVILETRSFNEAIRAGHLNPFQQDAVVLCSYQFARSKEPYLRQTAWDLVVIDEAHRLRNVYKGSSKIALAIKQAVAPFPKVLLTATPLQNSLLELYGLVSIIDDFAFGDLQSYRSRFSRLGDDTDFAELKERLAPLCKRTLRRQALEYVKYTNRHALVQEFVPTPDEQRLYDLVSNYLQRETLYALPVSQRQLITLILRKLLASSTYAISGTLDGMVQRLQAAAAGAEAVEAPPENLPEDWEQLDELIDEWEEDGATTTEKARLTPDQLADLKRELAELREFHDLAKSIIKNSKGEVLLTALRRGFAAAAEAQAAQGSPALQQKAVVFTESRRTQEYLFRLLEQTEFRGRVMLFNGTNNDQTSKAIYQRWLAKHAGTDRVSGSPSADMRAALVEHFRDEAAILIATEAAAEGINLQFCNLVVNYDLPWNPQRIEQRIGRCHRYGQKFDVVVVNFLNKTNAADQRVYELLDQKFRLFNGVFGASDEVLGAIESGVDFEKRIAGIYHKCRTPEQIQFEFDRLQRELESQIAEGQRDAREKLLDNFDQEVVEKVRIQSQDVLDRFNERLWRLTRYLLRDHARFEDSDFSFMLHSNPFAGEAIHPGPYRMGRRTEDANTYRVGHPLAQRVLALGRGLETPPAEVTFHYRDSGKKIAILESLVGTSGWLACVRLTVSAMETEDHLFFAGATDAGEPLDDVQCRRLFDLPATVERSCVIPEAVAATLAEAHASRERQLLEDFTTRNGRWFDLEMDKLDRWAEDRRISLKAELDELDETIKETKKAARLAPNLPEKLERQRALRQLESKRIEAWKVFDEASREINRQKDALLDEISRRLEQKLEQEPLFTLRWTLG</sequence>
<evidence type="ECO:0000256" key="2">
    <source>
        <dbReference type="ARBA" id="ARBA00022801"/>
    </source>
</evidence>
<dbReference type="Pfam" id="PF00176">
    <property type="entry name" value="SNF2-rel_dom"/>
    <property type="match status" value="1"/>
</dbReference>
<dbReference type="InterPro" id="IPR038718">
    <property type="entry name" value="SNF2-like_sf"/>
</dbReference>
<dbReference type="InterPro" id="IPR001650">
    <property type="entry name" value="Helicase_C-like"/>
</dbReference>
<evidence type="ECO:0000259" key="5">
    <source>
        <dbReference type="PROSITE" id="PS51192"/>
    </source>
</evidence>
<feature type="domain" description="Helicase ATP-binding" evidence="5">
    <location>
        <begin position="49"/>
        <end position="215"/>
    </location>
</feature>
<proteinExistence type="predicted"/>
<dbReference type="SUPFAM" id="SSF52540">
    <property type="entry name" value="P-loop containing nucleoside triphosphate hydrolases"/>
    <property type="match status" value="2"/>
</dbReference>
<dbReference type="STRING" id="1715989.NITINOP_0530"/>
<dbReference type="GO" id="GO:0016787">
    <property type="term" value="F:hydrolase activity"/>
    <property type="evidence" value="ECO:0007669"/>
    <property type="project" value="UniProtKB-KW"/>
</dbReference>
<evidence type="ECO:0000256" key="3">
    <source>
        <dbReference type="ARBA" id="ARBA00022806"/>
    </source>
</evidence>
<dbReference type="RefSeq" id="WP_062482884.1">
    <property type="nucleotide sequence ID" value="NZ_LN885086.1"/>
</dbReference>
<reference evidence="8" key="1">
    <citation type="submission" date="2015-09" db="EMBL/GenBank/DDBJ databases">
        <authorList>
            <person name="Daims H."/>
        </authorList>
    </citation>
    <scope>NUCLEOTIDE SEQUENCE [LARGE SCALE GENOMIC DNA]</scope>
</reference>
<accession>A0A0S4KV31</accession>
<evidence type="ECO:0000259" key="6">
    <source>
        <dbReference type="PROSITE" id="PS51194"/>
    </source>
</evidence>
<dbReference type="Pfam" id="PF00271">
    <property type="entry name" value="Helicase_C"/>
    <property type="match status" value="1"/>
</dbReference>
<dbReference type="InterPro" id="IPR027417">
    <property type="entry name" value="P-loop_NTPase"/>
</dbReference>
<name>A0A0S4KV31_9BACT</name>
<dbReference type="AlphaFoldDB" id="A0A0S4KV31"/>
<organism evidence="7 8">
    <name type="scientific">Candidatus Nitrospira inopinata</name>
    <dbReference type="NCBI Taxonomy" id="1715989"/>
    <lineage>
        <taxon>Bacteria</taxon>
        <taxon>Pseudomonadati</taxon>
        <taxon>Nitrospirota</taxon>
        <taxon>Nitrospiria</taxon>
        <taxon>Nitrospirales</taxon>
        <taxon>Nitrospiraceae</taxon>
        <taxon>Nitrospira</taxon>
    </lineage>
</organism>
<dbReference type="GO" id="GO:0005524">
    <property type="term" value="F:ATP binding"/>
    <property type="evidence" value="ECO:0007669"/>
    <property type="project" value="UniProtKB-KW"/>
</dbReference>
<dbReference type="Gene3D" id="3.40.50.10810">
    <property type="entry name" value="Tandem AAA-ATPase domain"/>
    <property type="match status" value="1"/>
</dbReference>
<dbReference type="KEGG" id="nio:NITINOP_0530"/>
<protein>
    <submittedName>
        <fullName evidence="7">SNF2-related protein</fullName>
    </submittedName>
</protein>
<evidence type="ECO:0000313" key="7">
    <source>
        <dbReference type="EMBL" id="CUQ65506.1"/>
    </source>
</evidence>
<dbReference type="Gene3D" id="3.40.50.300">
    <property type="entry name" value="P-loop containing nucleotide triphosphate hydrolases"/>
    <property type="match status" value="1"/>
</dbReference>
<dbReference type="InterPro" id="IPR014001">
    <property type="entry name" value="Helicase_ATP-bd"/>
</dbReference>
<dbReference type="EMBL" id="LN885086">
    <property type="protein sequence ID" value="CUQ65506.1"/>
    <property type="molecule type" value="Genomic_DNA"/>
</dbReference>
<dbReference type="InterPro" id="IPR049730">
    <property type="entry name" value="SNF2/RAD54-like_C"/>
</dbReference>
<evidence type="ECO:0000313" key="8">
    <source>
        <dbReference type="Proteomes" id="UP000066284"/>
    </source>
</evidence>
<dbReference type="Proteomes" id="UP000066284">
    <property type="component" value="Chromosome 1"/>
</dbReference>
<dbReference type="GO" id="GO:0004386">
    <property type="term" value="F:helicase activity"/>
    <property type="evidence" value="ECO:0007669"/>
    <property type="project" value="UniProtKB-KW"/>
</dbReference>
<dbReference type="CDD" id="cd18793">
    <property type="entry name" value="SF2_C_SNF"/>
    <property type="match status" value="1"/>
</dbReference>
<keyword evidence="3" id="KW-0347">Helicase</keyword>
<dbReference type="InterPro" id="IPR000330">
    <property type="entry name" value="SNF2_N"/>
</dbReference>
<gene>
    <name evidence="7" type="ORF">NITINOP_0530</name>
</gene>
<keyword evidence="2" id="KW-0378">Hydrolase</keyword>
<dbReference type="PROSITE" id="PS51192">
    <property type="entry name" value="HELICASE_ATP_BIND_1"/>
    <property type="match status" value="1"/>
</dbReference>
<dbReference type="SMART" id="SM00490">
    <property type="entry name" value="HELICc"/>
    <property type="match status" value="1"/>
</dbReference>
<keyword evidence="8" id="KW-1185">Reference proteome</keyword>